<evidence type="ECO:0000259" key="8">
    <source>
        <dbReference type="Pfam" id="PF01636"/>
    </source>
</evidence>
<dbReference type="InterPro" id="IPR011009">
    <property type="entry name" value="Kinase-like_dom_sf"/>
</dbReference>
<dbReference type="InterPro" id="IPR002575">
    <property type="entry name" value="Aminoglycoside_PTrfase"/>
</dbReference>
<dbReference type="GO" id="GO:0005524">
    <property type="term" value="F:ATP binding"/>
    <property type="evidence" value="ECO:0007669"/>
    <property type="project" value="UniProtKB-KW"/>
</dbReference>
<dbReference type="GO" id="GO:0009086">
    <property type="term" value="P:methionine biosynthetic process"/>
    <property type="evidence" value="ECO:0007669"/>
    <property type="project" value="InterPro"/>
</dbReference>
<evidence type="ECO:0000256" key="6">
    <source>
        <dbReference type="ARBA" id="ARBA00022777"/>
    </source>
</evidence>
<dbReference type="STRING" id="217511.GCA_001463845_00194"/>
<organism evidence="9 10">
    <name type="scientific">Fulvimarina pelagi HTCC2506</name>
    <dbReference type="NCBI Taxonomy" id="314231"/>
    <lineage>
        <taxon>Bacteria</taxon>
        <taxon>Pseudomonadati</taxon>
        <taxon>Pseudomonadota</taxon>
        <taxon>Alphaproteobacteria</taxon>
        <taxon>Hyphomicrobiales</taxon>
        <taxon>Aurantimonadaceae</taxon>
        <taxon>Fulvimarina</taxon>
    </lineage>
</organism>
<keyword evidence="10" id="KW-1185">Reference proteome</keyword>
<reference evidence="9 10" key="1">
    <citation type="journal article" date="2010" name="J. Bacteriol.">
        <title>Genome sequence of Fulvimarina pelagi HTCC2506T, a Mn(II)-oxidizing alphaproteobacterium possessing an aerobic anoxygenic photosynthetic gene cluster and Xanthorhodopsin.</title>
        <authorList>
            <person name="Kang I."/>
            <person name="Oh H.M."/>
            <person name="Lim S.I."/>
            <person name="Ferriera S."/>
            <person name="Giovannoni S.J."/>
            <person name="Cho J.C."/>
        </authorList>
    </citation>
    <scope>NUCLEOTIDE SEQUENCE [LARGE SCALE GENOMIC DNA]</scope>
    <source>
        <strain evidence="9 10">HTCC2506</strain>
    </source>
</reference>
<evidence type="ECO:0000256" key="1">
    <source>
        <dbReference type="ARBA" id="ARBA00010165"/>
    </source>
</evidence>
<keyword evidence="6" id="KW-0418">Kinase</keyword>
<keyword evidence="7" id="KW-0067">ATP-binding</keyword>
<accession>Q0G6X6</accession>
<evidence type="ECO:0000256" key="4">
    <source>
        <dbReference type="ARBA" id="ARBA00022679"/>
    </source>
</evidence>
<proteinExistence type="inferred from homology"/>
<evidence type="ECO:0000256" key="2">
    <source>
        <dbReference type="ARBA" id="ARBA00011738"/>
    </source>
</evidence>
<evidence type="ECO:0000256" key="7">
    <source>
        <dbReference type="ARBA" id="ARBA00022840"/>
    </source>
</evidence>
<evidence type="ECO:0000256" key="3">
    <source>
        <dbReference type="ARBA" id="ARBA00012128"/>
    </source>
</evidence>
<evidence type="ECO:0000256" key="5">
    <source>
        <dbReference type="ARBA" id="ARBA00022741"/>
    </source>
</evidence>
<dbReference type="GO" id="GO:0046522">
    <property type="term" value="F:S-methyl-5-thioribose kinase activity"/>
    <property type="evidence" value="ECO:0007669"/>
    <property type="project" value="UniProtKB-EC"/>
</dbReference>
<gene>
    <name evidence="9" type="ORF">FP2506_07101</name>
</gene>
<dbReference type="Gene3D" id="3.30.200.20">
    <property type="entry name" value="Phosphorylase Kinase, domain 1"/>
    <property type="match status" value="1"/>
</dbReference>
<dbReference type="Pfam" id="PF01636">
    <property type="entry name" value="APH"/>
    <property type="match status" value="1"/>
</dbReference>
<keyword evidence="5" id="KW-0547">Nucleotide-binding</keyword>
<keyword evidence="4" id="KW-0808">Transferase</keyword>
<dbReference type="PANTHER" id="PTHR34273:SF2">
    <property type="entry name" value="METHYLTHIORIBOSE KINASE"/>
    <property type="match status" value="1"/>
</dbReference>
<comment type="caution">
    <text evidence="9">The sequence shown here is derived from an EMBL/GenBank/DDBJ whole genome shotgun (WGS) entry which is preliminary data.</text>
</comment>
<dbReference type="InterPro" id="IPR009212">
    <property type="entry name" value="Methylthioribose_kinase"/>
</dbReference>
<dbReference type="AlphaFoldDB" id="Q0G6X6"/>
<comment type="similarity">
    <text evidence="1">Belongs to the methylthioribose kinase family.</text>
</comment>
<dbReference type="EC" id="2.7.1.100" evidence="3"/>
<dbReference type="Gene3D" id="3.90.1200.10">
    <property type="match status" value="1"/>
</dbReference>
<name>Q0G6X6_9HYPH</name>
<dbReference type="SUPFAM" id="SSF56112">
    <property type="entry name" value="Protein kinase-like (PK-like)"/>
    <property type="match status" value="1"/>
</dbReference>
<dbReference type="HOGENOM" id="CLU_033681_0_0_5"/>
<sequence length="369" mass="41195">MNAVYRLEGPAASIIVKQALPYIRVIGESWPFPVSRIAFEARALGHHRRVAPQFAPELLHYDESLGLLVMEDLRHFRVARHAFVEGRTFPHLARHMGEFLARALYFTSDFYLTTPDKKALAADFAGNSHLCQTTEDVVFTGPYGDRVLNRVTPGNEAIVAELRDDGDLKQAAAAMKLLFRSKAEALIHGDLHTGSIMATEDETRVIDSEWAFHGPMGFDLGALIGNLFLAAISQPGHATALDDRTETASWALRAAADVWAHFSDGFQHLASDHESEFFASDVFSRIDRQAVIARHLDSVFTDMIGFAGAKMIRRIIGISHVEDFETIVDIPTRARLERHALRTARRLLIERQNVSSIQKAIEILQMEAD</sequence>
<dbReference type="PIRSF" id="PIRSF031134">
    <property type="entry name" value="MTRK"/>
    <property type="match status" value="1"/>
</dbReference>
<feature type="domain" description="Aminoglycoside phosphotransferase" evidence="8">
    <location>
        <begin position="4"/>
        <end position="230"/>
    </location>
</feature>
<dbReference type="NCBIfam" id="TIGR01767">
    <property type="entry name" value="MTRK"/>
    <property type="match status" value="1"/>
</dbReference>
<dbReference type="PANTHER" id="PTHR34273">
    <property type="entry name" value="METHYLTHIORIBOSE KINASE"/>
    <property type="match status" value="1"/>
</dbReference>
<protein>
    <recommendedName>
        <fullName evidence="3">S-methyl-5-thioribose kinase</fullName>
        <ecNumber evidence="3">2.7.1.100</ecNumber>
    </recommendedName>
</protein>
<evidence type="ECO:0000313" key="10">
    <source>
        <dbReference type="Proteomes" id="UP000004310"/>
    </source>
</evidence>
<dbReference type="EMBL" id="AATP01000001">
    <property type="protein sequence ID" value="EAU42588.1"/>
    <property type="molecule type" value="Genomic_DNA"/>
</dbReference>
<evidence type="ECO:0000313" key="9">
    <source>
        <dbReference type="EMBL" id="EAU42588.1"/>
    </source>
</evidence>
<dbReference type="Proteomes" id="UP000004310">
    <property type="component" value="Unassembled WGS sequence"/>
</dbReference>
<dbReference type="eggNOG" id="COG4857">
    <property type="taxonomic scope" value="Bacteria"/>
</dbReference>
<comment type="subunit">
    <text evidence="2">Homodimer.</text>
</comment>